<keyword evidence="3" id="KW-1185">Reference proteome</keyword>
<evidence type="ECO:0008006" key="4">
    <source>
        <dbReference type="Google" id="ProtNLM"/>
    </source>
</evidence>
<accession>A0ABY6H3G8</accession>
<evidence type="ECO:0000313" key="3">
    <source>
        <dbReference type="Proteomes" id="UP001163255"/>
    </source>
</evidence>
<dbReference type="Proteomes" id="UP001163255">
    <property type="component" value="Chromosome"/>
</dbReference>
<sequence length="43" mass="4748">MKYQEGMTDLTVDPELDTGFGDVFGQEDEARQKQLKQAGGGEQ</sequence>
<name>A0ABY6H3G8_9GAMM</name>
<dbReference type="EMBL" id="CP103300">
    <property type="protein sequence ID" value="UYM18796.1"/>
    <property type="molecule type" value="Genomic_DNA"/>
</dbReference>
<gene>
    <name evidence="2" type="ORF">NX720_06610</name>
</gene>
<protein>
    <recommendedName>
        <fullName evidence="4">YfhD family protein</fullName>
    </recommendedName>
</protein>
<evidence type="ECO:0000313" key="2">
    <source>
        <dbReference type="EMBL" id="UYM18796.1"/>
    </source>
</evidence>
<proteinExistence type="predicted"/>
<dbReference type="RefSeq" id="WP_262601543.1">
    <property type="nucleotide sequence ID" value="NZ_CP103300.1"/>
</dbReference>
<evidence type="ECO:0000256" key="1">
    <source>
        <dbReference type="SAM" id="MobiDB-lite"/>
    </source>
</evidence>
<feature type="region of interest" description="Disordered" evidence="1">
    <location>
        <begin position="1"/>
        <end position="22"/>
    </location>
</feature>
<reference evidence="2" key="1">
    <citation type="submission" date="2022-10" db="EMBL/GenBank/DDBJ databases">
        <title>Completed Genome Sequence of two octocoral isolated bacterium, Endozoicomonas euniceicola EF212T and Endozoicomonas gorgoniicola PS125T.</title>
        <authorList>
            <person name="Chiou Y.-J."/>
            <person name="Chen Y.-H."/>
        </authorList>
    </citation>
    <scope>NUCLEOTIDE SEQUENCE</scope>
    <source>
        <strain evidence="2">EF212</strain>
    </source>
</reference>
<organism evidence="2 3">
    <name type="scientific">Endozoicomonas euniceicola</name>
    <dbReference type="NCBI Taxonomy" id="1234143"/>
    <lineage>
        <taxon>Bacteria</taxon>
        <taxon>Pseudomonadati</taxon>
        <taxon>Pseudomonadota</taxon>
        <taxon>Gammaproteobacteria</taxon>
        <taxon>Oceanospirillales</taxon>
        <taxon>Endozoicomonadaceae</taxon>
        <taxon>Endozoicomonas</taxon>
    </lineage>
</organism>